<reference evidence="6 7" key="1">
    <citation type="journal article" date="2019" name="Sci. Rep.">
        <title>Comparative genomics of chytrid fungi reveal insights into the obligate biotrophic and pathogenic lifestyle of Synchytrium endobioticum.</title>
        <authorList>
            <person name="van de Vossenberg B.T.L.H."/>
            <person name="Warris S."/>
            <person name="Nguyen H.D.T."/>
            <person name="van Gent-Pelzer M.P.E."/>
            <person name="Joly D.L."/>
            <person name="van de Geest H.C."/>
            <person name="Bonants P.J.M."/>
            <person name="Smith D.S."/>
            <person name="Levesque C.A."/>
            <person name="van der Lee T.A.J."/>
        </authorList>
    </citation>
    <scope>NUCLEOTIDE SEQUENCE [LARGE SCALE GENOMIC DNA]</scope>
    <source>
        <strain evidence="6 7">MB42</strain>
    </source>
</reference>
<feature type="region of interest" description="Disordered" evidence="3">
    <location>
        <begin position="203"/>
        <end position="244"/>
    </location>
</feature>
<name>A0A507DR66_9FUNG</name>
<dbReference type="Pfam" id="PF00617">
    <property type="entry name" value="RasGEF"/>
    <property type="match status" value="1"/>
</dbReference>
<dbReference type="PANTHER" id="PTHR23113">
    <property type="entry name" value="GUANINE NUCLEOTIDE EXCHANGE FACTOR"/>
    <property type="match status" value="1"/>
</dbReference>
<comment type="caution">
    <text evidence="6">The sequence shown here is derived from an EMBL/GenBank/DDBJ whole genome shotgun (WGS) entry which is preliminary data.</text>
</comment>
<evidence type="ECO:0000256" key="2">
    <source>
        <dbReference type="PROSITE-ProRule" id="PRU00168"/>
    </source>
</evidence>
<gene>
    <name evidence="6" type="ORF">SeMB42_g00817</name>
</gene>
<feature type="region of interest" description="Disordered" evidence="3">
    <location>
        <begin position="288"/>
        <end position="406"/>
    </location>
</feature>
<proteinExistence type="predicted"/>
<dbReference type="SMART" id="SM00229">
    <property type="entry name" value="RasGEFN"/>
    <property type="match status" value="1"/>
</dbReference>
<feature type="compositionally biased region" description="Polar residues" evidence="3">
    <location>
        <begin position="430"/>
        <end position="461"/>
    </location>
</feature>
<evidence type="ECO:0000313" key="6">
    <source>
        <dbReference type="EMBL" id="TPX53340.1"/>
    </source>
</evidence>
<evidence type="ECO:0000256" key="3">
    <source>
        <dbReference type="SAM" id="MobiDB-lite"/>
    </source>
</evidence>
<dbReference type="SMART" id="SM00147">
    <property type="entry name" value="RasGEF"/>
    <property type="match status" value="1"/>
</dbReference>
<feature type="region of interest" description="Disordered" evidence="3">
    <location>
        <begin position="1022"/>
        <end position="1044"/>
    </location>
</feature>
<evidence type="ECO:0000313" key="7">
    <source>
        <dbReference type="Proteomes" id="UP000317494"/>
    </source>
</evidence>
<dbReference type="InterPro" id="IPR036964">
    <property type="entry name" value="RASGEF_cat_dom_sf"/>
</dbReference>
<feature type="domain" description="N-terminal Ras-GEF" evidence="5">
    <location>
        <begin position="623"/>
        <end position="755"/>
    </location>
</feature>
<feature type="domain" description="Ras-GEF" evidence="4">
    <location>
        <begin position="783"/>
        <end position="1018"/>
    </location>
</feature>
<feature type="compositionally biased region" description="Polar residues" evidence="3">
    <location>
        <begin position="1023"/>
        <end position="1034"/>
    </location>
</feature>
<dbReference type="PROSITE" id="PS50212">
    <property type="entry name" value="RASGEF_NTER"/>
    <property type="match status" value="1"/>
</dbReference>
<feature type="region of interest" description="Disordered" evidence="3">
    <location>
        <begin position="428"/>
        <end position="461"/>
    </location>
</feature>
<dbReference type="InterPro" id="IPR000651">
    <property type="entry name" value="Ras-like_Gua-exchang_fac_N"/>
</dbReference>
<sequence length="1083" mass="116225">MQAPELANPSSLAISPKAGFTGHNCNMSYLTKSCEKCLGTAKIHTNASMGHRDNDPSCDGCEWCRDCVGGKVVGMGMPGMVRPGRTAPAPPGAARASASTLLNTTPSQAAPIAASGGQPSHPSLPRVDRVAPTAIHTPLDGNVLVPESILTSGPIVTSSPATTETPSSASLPNSSAVALAAIAAQIKQKCAIDEKEIPRVSLQRSPLTQVTNSESVSSSAESLNNNKPEKLVTSPLKQPPALPPSVQANLASAAVAASKPSLNASKPLVAADSVNVSAKPLPLSLQQTRTSTMTAAEPPPVSASSTSASSSPDSATTAMSIGASSPTSQTSPQSSASLESRKPTKYSETPATRSKMLSELTSASRTTRRQRQRTGGSVSNDEAEPSEPSLSRTYSFAPDTNSSVSATGEKAANVGVFTRRLAEKSALGTVLSSTGSPTDTPNGGATPISATTPSASGNVHGSSTSQIALQVKEKEAGRGGKVASVNSLNSNGSGLSKSTLSLDGRLASAATQRMTKRAFKEWYPALVADARVDAHNEVYQFRDTIGLHSLFGVRESPATTCSRILWAAKCYEIAKHEVSWESQGTSFLASDSDEDELIMPEQVVTAMPEDKVPGITYATDVLNENRVAAGTKKQLLDALIFPLGQDNHYCEAFLATYRFFTSPLVILTSLLGWYNVTTRTPSLASNSTFKKVRKAIQQRVIKVLIIWIRKHWHDFETFPRVSREMMKFVEHLNAMSFGDGQKLSVIIRDQRLNWYTMQYIPPYSHRCPNSRVDQYKPWIMTMDKEVFAQNLTLIEHFILQHVHPDTYMSVLKDGVPRQGAGGSTALKPLLAVVSWFKLLNKYVASVVLIVEKPKEKGKAIDKVIKVAKECRNLNNFNSVFAIIQGLKRAAVVCQQAAWEAVPTKSLDIFRQLDALTDASNRFSNYWNEFKSKDVPAVPFFAAYMHDLMELHDEPTPLNKIRATSETIDFARFQEIYSVIAEIEGARCCSYQEKIAHENDVTGSLLAHMRDFVLSDEEMAGRIATSSDSPASQVGPTVGATPRASTAAKRLSAALARPLSFLDASSLMSPPPSPDRNKSMLAGQ</sequence>
<evidence type="ECO:0000259" key="5">
    <source>
        <dbReference type="PROSITE" id="PS50212"/>
    </source>
</evidence>
<evidence type="ECO:0008006" key="8">
    <source>
        <dbReference type="Google" id="ProtNLM"/>
    </source>
</evidence>
<dbReference type="InterPro" id="IPR001895">
    <property type="entry name" value="RASGEF_cat_dom"/>
</dbReference>
<evidence type="ECO:0000256" key="1">
    <source>
        <dbReference type="ARBA" id="ARBA00022658"/>
    </source>
</evidence>
<dbReference type="Gene3D" id="1.20.870.10">
    <property type="entry name" value="Son of sevenless (SoS) protein Chain: S domain 1"/>
    <property type="match status" value="1"/>
</dbReference>
<dbReference type="Proteomes" id="UP000317494">
    <property type="component" value="Unassembled WGS sequence"/>
</dbReference>
<feature type="region of interest" description="Disordered" evidence="3">
    <location>
        <begin position="1063"/>
        <end position="1083"/>
    </location>
</feature>
<keyword evidence="1 2" id="KW-0344">Guanine-nucleotide releasing factor</keyword>
<dbReference type="Pfam" id="PF00618">
    <property type="entry name" value="RasGEF_N"/>
    <property type="match status" value="1"/>
</dbReference>
<dbReference type="InterPro" id="IPR008937">
    <property type="entry name" value="Ras-like_GEF"/>
</dbReference>
<dbReference type="GO" id="GO:0007264">
    <property type="term" value="P:small GTPase-mediated signal transduction"/>
    <property type="evidence" value="ECO:0007669"/>
    <property type="project" value="InterPro"/>
</dbReference>
<dbReference type="STRING" id="286115.A0A507DR66"/>
<keyword evidence="7" id="KW-1185">Reference proteome</keyword>
<dbReference type="AlphaFoldDB" id="A0A507DR66"/>
<dbReference type="EMBL" id="QEAN01000018">
    <property type="protein sequence ID" value="TPX53340.1"/>
    <property type="molecule type" value="Genomic_DNA"/>
</dbReference>
<dbReference type="SUPFAM" id="SSF48366">
    <property type="entry name" value="Ras GEF"/>
    <property type="match status" value="1"/>
</dbReference>
<organism evidence="6 7">
    <name type="scientific">Synchytrium endobioticum</name>
    <dbReference type="NCBI Taxonomy" id="286115"/>
    <lineage>
        <taxon>Eukaryota</taxon>
        <taxon>Fungi</taxon>
        <taxon>Fungi incertae sedis</taxon>
        <taxon>Chytridiomycota</taxon>
        <taxon>Chytridiomycota incertae sedis</taxon>
        <taxon>Chytridiomycetes</taxon>
        <taxon>Synchytriales</taxon>
        <taxon>Synchytriaceae</taxon>
        <taxon>Synchytrium</taxon>
    </lineage>
</organism>
<dbReference type="GO" id="GO:0005085">
    <property type="term" value="F:guanyl-nucleotide exchange factor activity"/>
    <property type="evidence" value="ECO:0007669"/>
    <property type="project" value="UniProtKB-KW"/>
</dbReference>
<dbReference type="Gene3D" id="1.10.840.10">
    <property type="entry name" value="Ras guanine-nucleotide exchange factors catalytic domain"/>
    <property type="match status" value="1"/>
</dbReference>
<protein>
    <recommendedName>
        <fullName evidence="8">Ras-GEF domain-containing protein</fullName>
    </recommendedName>
</protein>
<dbReference type="VEuPathDB" id="FungiDB:SeMB42_g00817"/>
<dbReference type="CDD" id="cd06224">
    <property type="entry name" value="REM"/>
    <property type="match status" value="1"/>
</dbReference>
<feature type="compositionally biased region" description="Polar residues" evidence="3">
    <location>
        <begin position="388"/>
        <end position="406"/>
    </location>
</feature>
<evidence type="ECO:0000259" key="4">
    <source>
        <dbReference type="PROSITE" id="PS50009"/>
    </source>
</evidence>
<dbReference type="InterPro" id="IPR023578">
    <property type="entry name" value="Ras_GEF_dom_sf"/>
</dbReference>
<accession>A0A507DR66</accession>
<feature type="compositionally biased region" description="Low complexity" evidence="3">
    <location>
        <begin position="212"/>
        <end position="226"/>
    </location>
</feature>
<feature type="compositionally biased region" description="Low complexity" evidence="3">
    <location>
        <begin position="302"/>
        <end position="337"/>
    </location>
</feature>
<dbReference type="PROSITE" id="PS50009">
    <property type="entry name" value="RASGEF_CAT"/>
    <property type="match status" value="1"/>
</dbReference>
<dbReference type="PANTHER" id="PTHR23113:SF99">
    <property type="entry name" value="RASGEF DOMAIN-CONTAINING PROTEIN"/>
    <property type="match status" value="1"/>
</dbReference>